<reference evidence="15" key="2">
    <citation type="submission" date="2014-09" db="EMBL/GenBank/DDBJ databases">
        <title>Criblamydia sequanensis harbors a mega-plasmid encoding arsenite resistance.</title>
        <authorList>
            <person name="Bertelli C."/>
            <person name="Goesmann A."/>
            <person name="Greub G."/>
        </authorList>
    </citation>
    <scope>NUCLEOTIDE SEQUENCE [LARGE SCALE GENOMIC DNA]</scope>
    <source>
        <strain evidence="15">CRIB-18</strain>
    </source>
</reference>
<dbReference type="PANTHER" id="PTHR45674:SF13">
    <property type="entry name" value="DNA LIGASE-RELATED"/>
    <property type="match status" value="1"/>
</dbReference>
<dbReference type="GO" id="GO:0046872">
    <property type="term" value="F:metal ion binding"/>
    <property type="evidence" value="ECO:0007669"/>
    <property type="project" value="UniProtKB-KW"/>
</dbReference>
<dbReference type="EMBL" id="CCEJ010000012">
    <property type="protein sequence ID" value="CDR35016.1"/>
    <property type="molecule type" value="Genomic_DNA"/>
</dbReference>
<keyword evidence="2 15" id="KW-0436">Ligase</keyword>
<sequence>MERFLELFQSLDQTTSTNEKKRALTHYFKTAPKEDAVWALFFLSGRRIKSLITSRQIGVWAQEKSNLPHWLFMESYGSVGDTAETAALLVPGQTQEFEALSLSYWMEERILPLISQTEEEKKEKVFLYWDKLPSQGKFIFNKILTGAFRVGVSEQLVAKALAEAYNITPERVLSKLQVPFEPTSAFFDNLVSKTSSDSTSLVPYPFYLASPLDRSLEHLGRVDEFLVEWKWDGIRCQAVKNEAGTSLWSRGGELITHSFPELSEELSRLSFSGILDGEILVYENNKPRAFGHLQKRLGRKKVSQDMLKKYPVTFIVYDLLKLGTEDLRQIPLESRREKLLEILMEFDPNFFIPSLSLTANSWEEVKELRENAISQGTEGLMIKKRDSIYGYKREKGYWWKYKVDPFSIDAVLMYAEPGSGKRSGQYTDYTFGVWEKGELVPVAKAYSGLTLKEIEELDRWIRRHTLEKFGPVRQVEPFHVFEIRFEGIQESNRHKAKLALRFPRLGLWRKDKPVSEADTLDNLRILLRNVDNR</sequence>
<dbReference type="EC" id="6.5.1.1" evidence="1"/>
<gene>
    <name evidence="15" type="primary">lig</name>
    <name evidence="15" type="ORF">CSEC_2210</name>
</gene>
<dbReference type="GO" id="GO:0006281">
    <property type="term" value="P:DNA repair"/>
    <property type="evidence" value="ECO:0007669"/>
    <property type="project" value="UniProtKB-KW"/>
</dbReference>
<proteinExistence type="predicted"/>
<dbReference type="Proteomes" id="UP000031552">
    <property type="component" value="Unassembled WGS sequence"/>
</dbReference>
<evidence type="ECO:0000256" key="7">
    <source>
        <dbReference type="ARBA" id="ARBA00022763"/>
    </source>
</evidence>
<keyword evidence="8" id="KW-0067">ATP-binding</keyword>
<dbReference type="NCBIfam" id="NF006701">
    <property type="entry name" value="PRK09247.1"/>
    <property type="match status" value="1"/>
</dbReference>
<keyword evidence="9" id="KW-0460">Magnesium</keyword>
<dbReference type="GO" id="GO:0006260">
    <property type="term" value="P:DNA replication"/>
    <property type="evidence" value="ECO:0007669"/>
    <property type="project" value="UniProtKB-KW"/>
</dbReference>
<keyword evidence="4" id="KW-0235">DNA replication</keyword>
<comment type="catalytic activity">
    <reaction evidence="13">
        <text>ATP + (deoxyribonucleotide)n-3'-hydroxyl + 5'-phospho-(deoxyribonucleotide)m = (deoxyribonucleotide)n+m + AMP + diphosphate.</text>
        <dbReference type="EC" id="6.5.1.1"/>
    </reaction>
</comment>
<dbReference type="GO" id="GO:0051301">
    <property type="term" value="P:cell division"/>
    <property type="evidence" value="ECO:0007669"/>
    <property type="project" value="UniProtKB-KW"/>
</dbReference>
<protein>
    <recommendedName>
        <fullName evidence="1">DNA ligase (ATP)</fullName>
        <ecNumber evidence="1">6.5.1.1</ecNumber>
    </recommendedName>
</protein>
<evidence type="ECO:0000256" key="3">
    <source>
        <dbReference type="ARBA" id="ARBA00022618"/>
    </source>
</evidence>
<dbReference type="Gene3D" id="2.40.50.140">
    <property type="entry name" value="Nucleic acid-binding proteins"/>
    <property type="match status" value="1"/>
</dbReference>
<feature type="domain" description="ATP-dependent DNA ligase family profile" evidence="14">
    <location>
        <begin position="305"/>
        <end position="435"/>
    </location>
</feature>
<reference evidence="15" key="1">
    <citation type="submission" date="2013-12" db="EMBL/GenBank/DDBJ databases">
        <authorList>
            <person name="Linke B."/>
        </authorList>
    </citation>
    <scope>NUCLEOTIDE SEQUENCE [LARGE SCALE GENOMIC DNA]</scope>
    <source>
        <strain evidence="15">CRIB-18</strain>
    </source>
</reference>
<dbReference type="CDD" id="cd07972">
    <property type="entry name" value="OBF_DNA_ligase_Arch_LigB"/>
    <property type="match status" value="1"/>
</dbReference>
<evidence type="ECO:0000313" key="16">
    <source>
        <dbReference type="Proteomes" id="UP000031552"/>
    </source>
</evidence>
<keyword evidence="11" id="KW-0234">DNA repair</keyword>
<evidence type="ECO:0000313" key="15">
    <source>
        <dbReference type="EMBL" id="CDR35016.1"/>
    </source>
</evidence>
<keyword evidence="16" id="KW-1185">Reference proteome</keyword>
<dbReference type="InterPro" id="IPR026333">
    <property type="entry name" value="ATP_dep_DNA_lig_pp_1105_fam"/>
</dbReference>
<dbReference type="PANTHER" id="PTHR45674">
    <property type="entry name" value="DNA LIGASE 1/3 FAMILY MEMBER"/>
    <property type="match status" value="1"/>
</dbReference>
<dbReference type="Pfam" id="PF01068">
    <property type="entry name" value="DNA_ligase_A_M"/>
    <property type="match status" value="1"/>
</dbReference>
<dbReference type="GO" id="GO:0003677">
    <property type="term" value="F:DNA binding"/>
    <property type="evidence" value="ECO:0007669"/>
    <property type="project" value="InterPro"/>
</dbReference>
<evidence type="ECO:0000256" key="5">
    <source>
        <dbReference type="ARBA" id="ARBA00022723"/>
    </source>
</evidence>
<dbReference type="PROSITE" id="PS50160">
    <property type="entry name" value="DNA_LIGASE_A3"/>
    <property type="match status" value="1"/>
</dbReference>
<dbReference type="SUPFAM" id="SSF56091">
    <property type="entry name" value="DNA ligase/mRNA capping enzyme, catalytic domain"/>
    <property type="match status" value="1"/>
</dbReference>
<dbReference type="InterPro" id="IPR012309">
    <property type="entry name" value="DNA_ligase_ATP-dep_C"/>
</dbReference>
<evidence type="ECO:0000256" key="2">
    <source>
        <dbReference type="ARBA" id="ARBA00022598"/>
    </source>
</evidence>
<keyword evidence="10" id="KW-0233">DNA recombination</keyword>
<comment type="caution">
    <text evidence="15">The sequence shown here is derived from an EMBL/GenBank/DDBJ whole genome shotgun (WGS) entry which is preliminary data.</text>
</comment>
<dbReference type="InterPro" id="IPR012308">
    <property type="entry name" value="DNA_ligase_ATP-dep_N"/>
</dbReference>
<name>A0A090D0Y0_9BACT</name>
<evidence type="ECO:0000256" key="8">
    <source>
        <dbReference type="ARBA" id="ARBA00022840"/>
    </source>
</evidence>
<dbReference type="InterPro" id="IPR016059">
    <property type="entry name" value="DNA_ligase_ATP-dep_CS"/>
</dbReference>
<dbReference type="InterPro" id="IPR036599">
    <property type="entry name" value="DNA_ligase_N_sf"/>
</dbReference>
<evidence type="ECO:0000256" key="10">
    <source>
        <dbReference type="ARBA" id="ARBA00023172"/>
    </source>
</evidence>
<keyword evidence="7" id="KW-0227">DNA damage</keyword>
<dbReference type="InterPro" id="IPR012340">
    <property type="entry name" value="NA-bd_OB-fold"/>
</dbReference>
<dbReference type="SUPFAM" id="SSF50249">
    <property type="entry name" value="Nucleic acid-binding proteins"/>
    <property type="match status" value="1"/>
</dbReference>
<evidence type="ECO:0000256" key="4">
    <source>
        <dbReference type="ARBA" id="ARBA00022705"/>
    </source>
</evidence>
<dbReference type="Pfam" id="PF04675">
    <property type="entry name" value="DNA_ligase_A_N"/>
    <property type="match status" value="1"/>
</dbReference>
<dbReference type="eggNOG" id="COG1793">
    <property type="taxonomic scope" value="Bacteria"/>
</dbReference>
<dbReference type="CDD" id="cd07897">
    <property type="entry name" value="Adenylation_DNA_ligase_Bac1"/>
    <property type="match status" value="1"/>
</dbReference>
<keyword evidence="3" id="KW-0132">Cell division</keyword>
<dbReference type="GO" id="GO:0006310">
    <property type="term" value="P:DNA recombination"/>
    <property type="evidence" value="ECO:0007669"/>
    <property type="project" value="UniProtKB-KW"/>
</dbReference>
<evidence type="ECO:0000256" key="12">
    <source>
        <dbReference type="ARBA" id="ARBA00023306"/>
    </source>
</evidence>
<dbReference type="Pfam" id="PF04679">
    <property type="entry name" value="DNA_ligase_A_C"/>
    <property type="match status" value="1"/>
</dbReference>
<evidence type="ECO:0000256" key="13">
    <source>
        <dbReference type="ARBA" id="ARBA00034003"/>
    </source>
</evidence>
<dbReference type="PROSITE" id="PS00697">
    <property type="entry name" value="DNA_LIGASE_A1"/>
    <property type="match status" value="1"/>
</dbReference>
<dbReference type="GO" id="GO:0003910">
    <property type="term" value="F:DNA ligase (ATP) activity"/>
    <property type="evidence" value="ECO:0007669"/>
    <property type="project" value="UniProtKB-EC"/>
</dbReference>
<dbReference type="InterPro" id="IPR050191">
    <property type="entry name" value="ATP-dep_DNA_ligase"/>
</dbReference>
<dbReference type="PROSITE" id="PS00333">
    <property type="entry name" value="DNA_LIGASE_A2"/>
    <property type="match status" value="1"/>
</dbReference>
<dbReference type="Gene3D" id="1.10.3260.10">
    <property type="entry name" value="DNA ligase, ATP-dependent, N-terminal domain"/>
    <property type="match status" value="1"/>
</dbReference>
<evidence type="ECO:0000259" key="14">
    <source>
        <dbReference type="PROSITE" id="PS50160"/>
    </source>
</evidence>
<dbReference type="OrthoDB" id="9767858at2"/>
<keyword evidence="6" id="KW-0547">Nucleotide-binding</keyword>
<dbReference type="RefSeq" id="WP_041018575.1">
    <property type="nucleotide sequence ID" value="NZ_CCEJ010000012.1"/>
</dbReference>
<keyword evidence="12" id="KW-0131">Cell cycle</keyword>
<dbReference type="GO" id="GO:0005524">
    <property type="term" value="F:ATP binding"/>
    <property type="evidence" value="ECO:0007669"/>
    <property type="project" value="UniProtKB-KW"/>
</dbReference>
<dbReference type="Gene3D" id="3.30.470.30">
    <property type="entry name" value="DNA ligase/mRNA capping enzyme"/>
    <property type="match status" value="1"/>
</dbReference>
<organism evidence="15 16">
    <name type="scientific">Candidatus Criblamydia sequanensis CRIB-18</name>
    <dbReference type="NCBI Taxonomy" id="1437425"/>
    <lineage>
        <taxon>Bacteria</taxon>
        <taxon>Pseudomonadati</taxon>
        <taxon>Chlamydiota</taxon>
        <taxon>Chlamydiia</taxon>
        <taxon>Parachlamydiales</taxon>
        <taxon>Candidatus Criblamydiaceae</taxon>
        <taxon>Candidatus Criblamydia</taxon>
    </lineage>
</organism>
<keyword evidence="5" id="KW-0479">Metal-binding</keyword>
<evidence type="ECO:0000256" key="9">
    <source>
        <dbReference type="ARBA" id="ARBA00022842"/>
    </source>
</evidence>
<dbReference type="InterPro" id="IPR012310">
    <property type="entry name" value="DNA_ligase_ATP-dep_cent"/>
</dbReference>
<dbReference type="AlphaFoldDB" id="A0A090D0Y0"/>
<evidence type="ECO:0000256" key="6">
    <source>
        <dbReference type="ARBA" id="ARBA00022741"/>
    </source>
</evidence>
<dbReference type="STRING" id="1437425.CSEC_2210"/>
<dbReference type="NCBIfam" id="TIGR04120">
    <property type="entry name" value="DNA_lig_bact"/>
    <property type="match status" value="1"/>
</dbReference>
<evidence type="ECO:0000256" key="1">
    <source>
        <dbReference type="ARBA" id="ARBA00012727"/>
    </source>
</evidence>
<dbReference type="SUPFAM" id="SSF117018">
    <property type="entry name" value="ATP-dependent DNA ligase DNA-binding domain"/>
    <property type="match status" value="1"/>
</dbReference>
<accession>A0A090D0Y0</accession>
<evidence type="ECO:0000256" key="11">
    <source>
        <dbReference type="ARBA" id="ARBA00023204"/>
    </source>
</evidence>